<feature type="compositionally biased region" description="Low complexity" evidence="1">
    <location>
        <begin position="210"/>
        <end position="238"/>
    </location>
</feature>
<proteinExistence type="predicted"/>
<dbReference type="Proteomes" id="UP001242368">
    <property type="component" value="Unassembled WGS sequence"/>
</dbReference>
<protein>
    <submittedName>
        <fullName evidence="2">DUF4290 domain-containing protein</fullName>
    </submittedName>
</protein>
<dbReference type="Pfam" id="PF14123">
    <property type="entry name" value="DUF4290"/>
    <property type="match status" value="1"/>
</dbReference>
<gene>
    <name evidence="2" type="ORF">QW060_12835</name>
</gene>
<evidence type="ECO:0000313" key="2">
    <source>
        <dbReference type="EMBL" id="MDN3707995.1"/>
    </source>
</evidence>
<dbReference type="RefSeq" id="WP_290363884.1">
    <property type="nucleotide sequence ID" value="NZ_JAUFQU010000001.1"/>
</dbReference>
<comment type="caution">
    <text evidence="2">The sequence shown here is derived from an EMBL/GenBank/DDBJ whole genome shotgun (WGS) entry which is preliminary data.</text>
</comment>
<feature type="region of interest" description="Disordered" evidence="1">
    <location>
        <begin position="206"/>
        <end position="238"/>
    </location>
</feature>
<keyword evidence="3" id="KW-1185">Reference proteome</keyword>
<evidence type="ECO:0000256" key="1">
    <source>
        <dbReference type="SAM" id="MobiDB-lite"/>
    </source>
</evidence>
<sequence>MNKNFNPTEAVKELEYNAARKDLIIPEYGRHLHKLIDAVKEIKDKEELNKAANYVIKIMGNMNPHLRDVPDFQHKLWDQLFRMADFDLDVDSPYPIPDAASAQIQPIKIDYPQNFPKYRFYGNNIGFMIEEAIKWEESELKDALIMVIANHMKKSYLSWNKETVKDEVIFEHLLEMSHGKINLLKKDEELSNTSDLMRVNKKQSNKAHYNNQGNNNNNNQGQKRFTKNNQNKNNNRKS</sequence>
<organism evidence="2 3">
    <name type="scientific">Paenimyroides ceti</name>
    <dbReference type="NCBI Taxonomy" id="395087"/>
    <lineage>
        <taxon>Bacteria</taxon>
        <taxon>Pseudomonadati</taxon>
        <taxon>Bacteroidota</taxon>
        <taxon>Flavobacteriia</taxon>
        <taxon>Flavobacteriales</taxon>
        <taxon>Flavobacteriaceae</taxon>
        <taxon>Paenimyroides</taxon>
    </lineage>
</organism>
<dbReference type="EMBL" id="JAUFQU010000001">
    <property type="protein sequence ID" value="MDN3707995.1"/>
    <property type="molecule type" value="Genomic_DNA"/>
</dbReference>
<accession>A0ABT8CXV1</accession>
<dbReference type="InterPro" id="IPR025632">
    <property type="entry name" value="DUF4290"/>
</dbReference>
<reference evidence="3" key="1">
    <citation type="journal article" date="2019" name="Int. J. Syst. Evol. Microbiol.">
        <title>The Global Catalogue of Microorganisms (GCM) 10K type strain sequencing project: providing services to taxonomists for standard genome sequencing and annotation.</title>
        <authorList>
            <consortium name="The Broad Institute Genomics Platform"/>
            <consortium name="The Broad Institute Genome Sequencing Center for Infectious Disease"/>
            <person name="Wu L."/>
            <person name="Ma J."/>
        </authorList>
    </citation>
    <scope>NUCLEOTIDE SEQUENCE [LARGE SCALE GENOMIC DNA]</scope>
    <source>
        <strain evidence="3">CECT 7184</strain>
    </source>
</reference>
<evidence type="ECO:0000313" key="3">
    <source>
        <dbReference type="Proteomes" id="UP001242368"/>
    </source>
</evidence>
<name>A0ABT8CXV1_9FLAO</name>